<reference evidence="1" key="1">
    <citation type="journal article" date="2015" name="Nature">
        <title>Complex archaea that bridge the gap between prokaryotes and eukaryotes.</title>
        <authorList>
            <person name="Spang A."/>
            <person name="Saw J.H."/>
            <person name="Jorgensen S.L."/>
            <person name="Zaremba-Niedzwiedzka K."/>
            <person name="Martijn J."/>
            <person name="Lind A.E."/>
            <person name="van Eijk R."/>
            <person name="Schleper C."/>
            <person name="Guy L."/>
            <person name="Ettema T.J."/>
        </authorList>
    </citation>
    <scope>NUCLEOTIDE SEQUENCE</scope>
</reference>
<organism evidence="1">
    <name type="scientific">marine sediment metagenome</name>
    <dbReference type="NCBI Taxonomy" id="412755"/>
    <lineage>
        <taxon>unclassified sequences</taxon>
        <taxon>metagenomes</taxon>
        <taxon>ecological metagenomes</taxon>
    </lineage>
</organism>
<proteinExistence type="predicted"/>
<gene>
    <name evidence="1" type="ORF">LCGC14_0978570</name>
</gene>
<dbReference type="EMBL" id="LAZR01003640">
    <property type="protein sequence ID" value="KKN16185.1"/>
    <property type="molecule type" value="Genomic_DNA"/>
</dbReference>
<evidence type="ECO:0000313" key="1">
    <source>
        <dbReference type="EMBL" id="KKN16185.1"/>
    </source>
</evidence>
<sequence length="53" mass="6051">MVNLGVKLEIERLQNLATNFGWRLVEQRDIKGVVTLTFTKSFKDLDLQDNAGD</sequence>
<protein>
    <submittedName>
        <fullName evidence="1">Uncharacterized protein</fullName>
    </submittedName>
</protein>
<accession>A0A0F9N9H7</accession>
<name>A0A0F9N9H7_9ZZZZ</name>
<comment type="caution">
    <text evidence="1">The sequence shown here is derived from an EMBL/GenBank/DDBJ whole genome shotgun (WGS) entry which is preliminary data.</text>
</comment>
<dbReference type="AlphaFoldDB" id="A0A0F9N9H7"/>